<dbReference type="SUPFAM" id="SSF55469">
    <property type="entry name" value="FMN-dependent nitroreductase-like"/>
    <property type="match status" value="1"/>
</dbReference>
<evidence type="ECO:0000256" key="9">
    <source>
        <dbReference type="ARBA" id="ARBA00051314"/>
    </source>
</evidence>
<dbReference type="RefSeq" id="WP_076483261.1">
    <property type="nucleotide sequence ID" value="NZ_FTOG01000001.1"/>
</dbReference>
<dbReference type="AlphaFoldDB" id="A0A1N7J3T2"/>
<keyword evidence="5" id="KW-0547">Nucleotide-binding</keyword>
<dbReference type="InterPro" id="IPR029479">
    <property type="entry name" value="Nitroreductase"/>
</dbReference>
<dbReference type="PANTHER" id="PTHR23026">
    <property type="entry name" value="NADPH NITROREDUCTASE"/>
    <property type="match status" value="1"/>
</dbReference>
<dbReference type="STRING" id="453582.SAMN05421580_101303"/>
<keyword evidence="7" id="KW-0560">Oxidoreductase</keyword>
<accession>A0A1N7J3T2</accession>
<dbReference type="GO" id="GO:0016705">
    <property type="term" value="F:oxidoreductase activity, acting on paired donors, with incorporation or reduction of molecular oxygen"/>
    <property type="evidence" value="ECO:0007669"/>
    <property type="project" value="UniProtKB-ARBA"/>
</dbReference>
<evidence type="ECO:0000256" key="4">
    <source>
        <dbReference type="ARBA" id="ARBA00022643"/>
    </source>
</evidence>
<evidence type="ECO:0000256" key="11">
    <source>
        <dbReference type="ARBA" id="ARBA00066311"/>
    </source>
</evidence>
<evidence type="ECO:0000256" key="3">
    <source>
        <dbReference type="ARBA" id="ARBA00022630"/>
    </source>
</evidence>
<dbReference type="EC" id="1.13.11.79" evidence="11"/>
<dbReference type="GO" id="GO:0102919">
    <property type="term" value="F:5,6-dimethylbenzimidazole synthase activity"/>
    <property type="evidence" value="ECO:0007669"/>
    <property type="project" value="UniProtKB-EC"/>
</dbReference>
<gene>
    <name evidence="14" type="ORF">SAMN05421580_101303</name>
</gene>
<dbReference type="Gene3D" id="3.40.109.10">
    <property type="entry name" value="NADH Oxidase"/>
    <property type="match status" value="1"/>
</dbReference>
<reference evidence="15" key="1">
    <citation type="submission" date="2017-01" db="EMBL/GenBank/DDBJ databases">
        <authorList>
            <person name="Varghese N."/>
            <person name="Submissions S."/>
        </authorList>
    </citation>
    <scope>NUCLEOTIDE SEQUENCE [LARGE SCALE GENOMIC DNA]</scope>
    <source>
        <strain evidence="15">DSM 19945</strain>
    </source>
</reference>
<evidence type="ECO:0000256" key="5">
    <source>
        <dbReference type="ARBA" id="ARBA00022741"/>
    </source>
</evidence>
<organism evidence="14 15">
    <name type="scientific">Rhodobacter aestuarii</name>
    <dbReference type="NCBI Taxonomy" id="453582"/>
    <lineage>
        <taxon>Bacteria</taxon>
        <taxon>Pseudomonadati</taxon>
        <taxon>Pseudomonadota</taxon>
        <taxon>Alphaproteobacteria</taxon>
        <taxon>Rhodobacterales</taxon>
        <taxon>Rhodobacter group</taxon>
        <taxon>Rhodobacter</taxon>
    </lineage>
</organism>
<proteinExistence type="inferred from homology"/>
<keyword evidence="3" id="KW-0285">Flavoprotein</keyword>
<evidence type="ECO:0000256" key="1">
    <source>
        <dbReference type="ARBA" id="ARBA00011823"/>
    </source>
</evidence>
<comment type="similarity">
    <text evidence="10">Belongs to the BluB family.</text>
</comment>
<dbReference type="GO" id="GO:0009236">
    <property type="term" value="P:cobalamin biosynthetic process"/>
    <property type="evidence" value="ECO:0007669"/>
    <property type="project" value="UniProtKB-KW"/>
</dbReference>
<keyword evidence="6" id="KW-0521">NADP</keyword>
<evidence type="ECO:0000256" key="7">
    <source>
        <dbReference type="ARBA" id="ARBA00023002"/>
    </source>
</evidence>
<dbReference type="Proteomes" id="UP000186221">
    <property type="component" value="Unassembled WGS sequence"/>
</dbReference>
<dbReference type="FunFam" id="3.40.109.10:FF:000013">
    <property type="entry name" value="5,6-dimethylbenzimidazole synthase"/>
    <property type="match status" value="1"/>
</dbReference>
<dbReference type="GO" id="GO:0000166">
    <property type="term" value="F:nucleotide binding"/>
    <property type="evidence" value="ECO:0007669"/>
    <property type="project" value="UniProtKB-KW"/>
</dbReference>
<feature type="domain" description="Nitroreductase" evidence="13">
    <location>
        <begin position="15"/>
        <end position="180"/>
    </location>
</feature>
<dbReference type="EMBL" id="FTOG01000001">
    <property type="protein sequence ID" value="SIS43897.1"/>
    <property type="molecule type" value="Genomic_DNA"/>
</dbReference>
<comment type="catalytic activity">
    <reaction evidence="9">
        <text>FMNH2 + O2 = dialurate + 5,6-dimethylbenzimidazole + D-erythrose 4-phosphate + H(+)</text>
        <dbReference type="Rhea" id="RHEA:27345"/>
        <dbReference type="ChEBI" id="CHEBI:15378"/>
        <dbReference type="ChEBI" id="CHEBI:15379"/>
        <dbReference type="ChEBI" id="CHEBI:15890"/>
        <dbReference type="ChEBI" id="CHEBI:16897"/>
        <dbReference type="ChEBI" id="CHEBI:57618"/>
        <dbReference type="ChEBI" id="CHEBI:140629"/>
        <dbReference type="EC" id="1.13.11.79"/>
    </reaction>
</comment>
<evidence type="ECO:0000313" key="15">
    <source>
        <dbReference type="Proteomes" id="UP000186221"/>
    </source>
</evidence>
<evidence type="ECO:0000256" key="12">
    <source>
        <dbReference type="ARBA" id="ARBA00068702"/>
    </source>
</evidence>
<name>A0A1N7J3T2_9RHOB</name>
<evidence type="ECO:0000259" key="13">
    <source>
        <dbReference type="Pfam" id="PF00881"/>
    </source>
</evidence>
<keyword evidence="4" id="KW-0288">FMN</keyword>
<evidence type="ECO:0000313" key="14">
    <source>
        <dbReference type="EMBL" id="SIS43897.1"/>
    </source>
</evidence>
<dbReference type="InterPro" id="IPR050627">
    <property type="entry name" value="Nitroreductase/BluB"/>
</dbReference>
<dbReference type="PANTHER" id="PTHR23026:SF123">
    <property type="entry name" value="NAD(P)H NITROREDUCTASE RV3131-RELATED"/>
    <property type="match status" value="1"/>
</dbReference>
<dbReference type="NCBIfam" id="TIGR02476">
    <property type="entry name" value="BluB"/>
    <property type="match status" value="1"/>
</dbReference>
<keyword evidence="8" id="KW-0520">NAD</keyword>
<dbReference type="OrthoDB" id="9773807at2"/>
<evidence type="ECO:0000256" key="10">
    <source>
        <dbReference type="ARBA" id="ARBA00061097"/>
    </source>
</evidence>
<protein>
    <recommendedName>
        <fullName evidence="12">5,6-dimethylbenzimidazole synthase</fullName>
        <ecNumber evidence="11">1.13.11.79</ecNumber>
    </recommendedName>
</protein>
<sequence length="207" mass="23293">MDFDQPHRDALQEVLRWRRDVRHFRPDPISEEVIDRLRATMDMAPSVGNARPWRVLRIDSPEIRAKVLANFNAARDAAGGAYEGDQAEAYAKLKLQGIDQAPLQLAVFTHRDPQAGHGLGRASMPVTLQQSTAMAIHTLWLAARAENLGLGMVSVLDPKAVEELLETPPEWEFTAWLCIGTPEFTDDTPLLHRAGWQENLPTDWEVR</sequence>
<dbReference type="InterPro" id="IPR000415">
    <property type="entry name" value="Nitroreductase-like"/>
</dbReference>
<comment type="subunit">
    <text evidence="1">Homooctamer.</text>
</comment>
<evidence type="ECO:0000256" key="8">
    <source>
        <dbReference type="ARBA" id="ARBA00023027"/>
    </source>
</evidence>
<keyword evidence="15" id="KW-1185">Reference proteome</keyword>
<evidence type="ECO:0000256" key="2">
    <source>
        <dbReference type="ARBA" id="ARBA00022573"/>
    </source>
</evidence>
<dbReference type="Pfam" id="PF00881">
    <property type="entry name" value="Nitroreductase"/>
    <property type="match status" value="1"/>
</dbReference>
<dbReference type="InterPro" id="IPR012825">
    <property type="entry name" value="BluB"/>
</dbReference>
<dbReference type="CDD" id="cd02145">
    <property type="entry name" value="BluB"/>
    <property type="match status" value="1"/>
</dbReference>
<evidence type="ECO:0000256" key="6">
    <source>
        <dbReference type="ARBA" id="ARBA00022857"/>
    </source>
</evidence>
<keyword evidence="2" id="KW-0169">Cobalamin biosynthesis</keyword>